<organism evidence="2 3">
    <name type="scientific">Helicobacter muridarum</name>
    <dbReference type="NCBI Taxonomy" id="216"/>
    <lineage>
        <taxon>Bacteria</taxon>
        <taxon>Pseudomonadati</taxon>
        <taxon>Campylobacterota</taxon>
        <taxon>Epsilonproteobacteria</taxon>
        <taxon>Campylobacterales</taxon>
        <taxon>Helicobacteraceae</taxon>
        <taxon>Helicobacter</taxon>
    </lineage>
</organism>
<proteinExistence type="predicted"/>
<dbReference type="AlphaFoldDB" id="A0A099U1V6"/>
<evidence type="ECO:0000313" key="3">
    <source>
        <dbReference type="Proteomes" id="UP000255139"/>
    </source>
</evidence>
<dbReference type="Proteomes" id="UP000255139">
    <property type="component" value="Unassembled WGS sequence"/>
</dbReference>
<dbReference type="SUPFAM" id="SSF49299">
    <property type="entry name" value="PKD domain"/>
    <property type="match status" value="1"/>
</dbReference>
<evidence type="ECO:0000259" key="1">
    <source>
        <dbReference type="PROSITE" id="PS50093"/>
    </source>
</evidence>
<reference evidence="2 3" key="1">
    <citation type="submission" date="2018-06" db="EMBL/GenBank/DDBJ databases">
        <authorList>
            <consortium name="Pathogen Informatics"/>
            <person name="Doyle S."/>
        </authorList>
    </citation>
    <scope>NUCLEOTIDE SEQUENCE [LARGE SCALE GENOMIC DNA]</scope>
    <source>
        <strain evidence="2 3">NCTC12714</strain>
    </source>
</reference>
<protein>
    <recommendedName>
        <fullName evidence="1">PKD domain-containing protein</fullName>
    </recommendedName>
</protein>
<dbReference type="RefSeq" id="WP_034557018.1">
    <property type="nucleotide sequence ID" value="NZ_FZML01000014.1"/>
</dbReference>
<dbReference type="EMBL" id="UGJE01000002">
    <property type="protein sequence ID" value="STQ85762.1"/>
    <property type="molecule type" value="Genomic_DNA"/>
</dbReference>
<accession>A0A099U1V6</accession>
<dbReference type="InterPro" id="IPR000601">
    <property type="entry name" value="PKD_dom"/>
</dbReference>
<evidence type="ECO:0000313" key="2">
    <source>
        <dbReference type="EMBL" id="STQ85762.1"/>
    </source>
</evidence>
<dbReference type="InterPro" id="IPR035986">
    <property type="entry name" value="PKD_dom_sf"/>
</dbReference>
<dbReference type="PROSITE" id="PS50093">
    <property type="entry name" value="PKD"/>
    <property type="match status" value="1"/>
</dbReference>
<dbReference type="Gene3D" id="2.60.40.10">
    <property type="entry name" value="Immunoglobulins"/>
    <property type="match status" value="1"/>
</dbReference>
<feature type="domain" description="PKD" evidence="1">
    <location>
        <begin position="247"/>
        <end position="277"/>
    </location>
</feature>
<dbReference type="Pfam" id="PF18911">
    <property type="entry name" value="PKD_4"/>
    <property type="match status" value="1"/>
</dbReference>
<keyword evidence="3" id="KW-1185">Reference proteome</keyword>
<gene>
    <name evidence="2" type="ORF">NCTC12714_00550</name>
</gene>
<sequence length="297" mass="33717">MDKDIKNLTLKKFKENFDFIESTMQNSKMYTEAFKSFQEGMKDYAFSDDQKAQALATFISQVFQSGFQIAVQTALSIDLNEIQTRDAQNKSALEILGIQKDVTSKANAAKESFYRVQASKMQAAQLQAQALQDKIKAEVLHKSSNDNAQINKANCMVSYQNVMGNVNKPQLITQYQMQKETVNALKAIGEARINDYTKELDKVKIPEFSEEQDTNVIEIYATKQIVSIEEPISFIVISSIELESVVWNFGDNNYGLGYNVIYAYKQSGEYKVNMNATLSLKDNESKQYQRSLDIIVK</sequence>
<dbReference type="InterPro" id="IPR013783">
    <property type="entry name" value="Ig-like_fold"/>
</dbReference>
<name>A0A099U1V6_9HELI</name>